<evidence type="ECO:0000256" key="1">
    <source>
        <dbReference type="SAM" id="MobiDB-lite"/>
    </source>
</evidence>
<gene>
    <name evidence="3" type="ORF">PVK06_012323</name>
</gene>
<name>A0ABR0QBA1_GOSAR</name>
<keyword evidence="4" id="KW-1185">Reference proteome</keyword>
<reference evidence="3 4" key="1">
    <citation type="submission" date="2023-03" db="EMBL/GenBank/DDBJ databases">
        <title>WGS of Gossypium arboreum.</title>
        <authorList>
            <person name="Yu D."/>
        </authorList>
    </citation>
    <scope>NUCLEOTIDE SEQUENCE [LARGE SCALE GENOMIC DNA]</scope>
    <source>
        <tissue evidence="3">Leaf</tissue>
    </source>
</reference>
<feature type="compositionally biased region" description="Polar residues" evidence="1">
    <location>
        <begin position="1"/>
        <end position="22"/>
    </location>
</feature>
<dbReference type="Proteomes" id="UP001358586">
    <property type="component" value="Chromosome 4"/>
</dbReference>
<sequence length="206" mass="23636">MSNLDASETPISPATETESQSRLAGDDALSQAMLRILERVAKPYSGARGCRLVTEQLWSNGAELFRGVTKVDPSAAEYWLEATERIINDLDCTHKQKFKEAVSLLHDEAYQWWLTVEEGTQFYRLTWDFFKATFQSKYVVASYVDACSREFMNLTQGDRSVAEYGAKFLRLSCYAQCMVASEYERYVRFEDGLRDSLRVLIALQRE</sequence>
<evidence type="ECO:0000313" key="3">
    <source>
        <dbReference type="EMBL" id="KAK5836531.1"/>
    </source>
</evidence>
<evidence type="ECO:0000259" key="2">
    <source>
        <dbReference type="Pfam" id="PF03732"/>
    </source>
</evidence>
<proteinExistence type="predicted"/>
<evidence type="ECO:0000313" key="4">
    <source>
        <dbReference type="Proteomes" id="UP001358586"/>
    </source>
</evidence>
<dbReference type="EMBL" id="JARKNE010000004">
    <property type="protein sequence ID" value="KAK5836531.1"/>
    <property type="molecule type" value="Genomic_DNA"/>
</dbReference>
<dbReference type="Pfam" id="PF03732">
    <property type="entry name" value="Retrotrans_gag"/>
    <property type="match status" value="1"/>
</dbReference>
<dbReference type="InterPro" id="IPR005162">
    <property type="entry name" value="Retrotrans_gag_dom"/>
</dbReference>
<dbReference type="PANTHER" id="PTHR34482:SF36">
    <property type="entry name" value="RETROTRANSPOSON GAG DOMAIN-CONTAINING PROTEIN"/>
    <property type="match status" value="1"/>
</dbReference>
<accession>A0ABR0QBA1</accession>
<feature type="region of interest" description="Disordered" evidence="1">
    <location>
        <begin position="1"/>
        <end position="24"/>
    </location>
</feature>
<comment type="caution">
    <text evidence="3">The sequence shown here is derived from an EMBL/GenBank/DDBJ whole genome shotgun (WGS) entry which is preliminary data.</text>
</comment>
<dbReference type="PANTHER" id="PTHR34482">
    <property type="entry name" value="DNA DAMAGE-INDUCIBLE PROTEIN 1-LIKE"/>
    <property type="match status" value="1"/>
</dbReference>
<organism evidence="3 4">
    <name type="scientific">Gossypium arboreum</name>
    <name type="common">Tree cotton</name>
    <name type="synonym">Gossypium nanking</name>
    <dbReference type="NCBI Taxonomy" id="29729"/>
    <lineage>
        <taxon>Eukaryota</taxon>
        <taxon>Viridiplantae</taxon>
        <taxon>Streptophyta</taxon>
        <taxon>Embryophyta</taxon>
        <taxon>Tracheophyta</taxon>
        <taxon>Spermatophyta</taxon>
        <taxon>Magnoliopsida</taxon>
        <taxon>eudicotyledons</taxon>
        <taxon>Gunneridae</taxon>
        <taxon>Pentapetalae</taxon>
        <taxon>rosids</taxon>
        <taxon>malvids</taxon>
        <taxon>Malvales</taxon>
        <taxon>Malvaceae</taxon>
        <taxon>Malvoideae</taxon>
        <taxon>Gossypium</taxon>
    </lineage>
</organism>
<feature type="domain" description="Retrotransposon gag" evidence="2">
    <location>
        <begin position="101"/>
        <end position="195"/>
    </location>
</feature>
<protein>
    <recommendedName>
        <fullName evidence="2">Retrotransposon gag domain-containing protein</fullName>
    </recommendedName>
</protein>